<accession>Q6KS52</accession>
<accession>A0A0F7RGP9</accession>
<keyword evidence="2" id="KW-1185">Reference proteome</keyword>
<dbReference type="PATRIC" id="fig|1392.236.peg.2778"/>
<sequence length="46" mass="5101">MNVDTNGDTKGQTFADFCPSLISKGARISLEIGEHKFIQDFIKITL</sequence>
<evidence type="ECO:0000313" key="2">
    <source>
        <dbReference type="Proteomes" id="UP000000594"/>
    </source>
</evidence>
<accession>E9R154</accession>
<dbReference type="AlphaFoldDB" id="A0A0F7RGP9"/>
<dbReference type="KEGG" id="bar:GBAA_2674"/>
<dbReference type="EMBL" id="AE017334">
    <property type="protein sequence ID" value="AAT31790.1"/>
    <property type="molecule type" value="Genomic_DNA"/>
</dbReference>
<organism evidence="1 2">
    <name type="scientific">Bacillus anthracis</name>
    <name type="common">anthrax bacterium</name>
    <dbReference type="NCBI Taxonomy" id="1392"/>
    <lineage>
        <taxon>Bacteria</taxon>
        <taxon>Bacillati</taxon>
        <taxon>Bacillota</taxon>
        <taxon>Bacilli</taxon>
        <taxon>Bacillales</taxon>
        <taxon>Bacillaceae</taxon>
        <taxon>Bacillus</taxon>
        <taxon>Bacillus cereus group</taxon>
    </lineage>
</organism>
<proteinExistence type="predicted"/>
<gene>
    <name evidence="1" type="ordered locus">GBAA_2674</name>
</gene>
<dbReference type="Proteomes" id="UP000000594">
    <property type="component" value="Chromosome"/>
</dbReference>
<reference evidence="1 2" key="1">
    <citation type="journal article" date="2009" name="J. Bacteriol.">
        <title>The complete genome sequence of Bacillus anthracis Ames 'Ancestor'.</title>
        <authorList>
            <person name="Ravel J."/>
            <person name="Jiang L."/>
            <person name="Stanley S.T."/>
            <person name="Wilson M.R."/>
            <person name="Decker R.S."/>
            <person name="Read T.D."/>
            <person name="Worsham P."/>
            <person name="Keim P.S."/>
            <person name="Salzberg S.L."/>
            <person name="Fraser-Liggett C.M."/>
            <person name="Rasko D.A."/>
        </authorList>
    </citation>
    <scope>NUCLEOTIDE SEQUENCE [LARGE SCALE GENOMIC DNA]</scope>
    <source>
        <strain evidence="2">Ames ancestor</strain>
    </source>
</reference>
<protein>
    <submittedName>
        <fullName evidence="1">Uncharacterized protein</fullName>
    </submittedName>
</protein>
<accession>Q81PW8</accession>
<evidence type="ECO:0000313" key="1">
    <source>
        <dbReference type="EMBL" id="AAT31790.1"/>
    </source>
</evidence>
<name>A0A0F7RGP9_BACAN</name>